<dbReference type="RefSeq" id="WP_142808248.1">
    <property type="nucleotide sequence ID" value="NZ_CP036282.1"/>
</dbReference>
<dbReference type="AlphaFoldDB" id="A0A515EJD5"/>
<evidence type="ECO:0000256" key="1">
    <source>
        <dbReference type="ARBA" id="ARBA00004196"/>
    </source>
</evidence>
<dbReference type="Proteomes" id="UP000317365">
    <property type="component" value="Chromosome"/>
</dbReference>
<comment type="subcellular location">
    <subcellularLocation>
        <location evidence="1">Cell envelope</location>
    </subcellularLocation>
</comment>
<proteinExistence type="inferred from homology"/>
<protein>
    <submittedName>
        <fullName evidence="6">Sugar ABC transporter substrate-binding protein</fullName>
    </submittedName>
</protein>
<name>A0A515EJD5_9BURK</name>
<evidence type="ECO:0000256" key="4">
    <source>
        <dbReference type="SAM" id="SignalP"/>
    </source>
</evidence>
<feature type="domain" description="Periplasmic binding protein" evidence="5">
    <location>
        <begin position="50"/>
        <end position="311"/>
    </location>
</feature>
<accession>A0A515EJD5</accession>
<dbReference type="PANTHER" id="PTHR46847">
    <property type="entry name" value="D-ALLOSE-BINDING PERIPLASMIC PROTEIN-RELATED"/>
    <property type="match status" value="1"/>
</dbReference>
<keyword evidence="3 4" id="KW-0732">Signal</keyword>
<dbReference type="Pfam" id="PF13407">
    <property type="entry name" value="Peripla_BP_4"/>
    <property type="match status" value="1"/>
</dbReference>
<evidence type="ECO:0000259" key="5">
    <source>
        <dbReference type="Pfam" id="PF13407"/>
    </source>
</evidence>
<sequence>MKIVPVLRSCAMVLCLAACGESGGPAISSMESASKPAVAAEPAKPAGPRIGLLMKTLANPFFVEMEKGARRAEKDLGVTLVVKTSAQETSVGQQIDLVNDLIAQKVAAIVIAPSDSFALVAPLKKAADAGIKIVNIDNRLDPKEVEKAALLPIPFVSVDNFAGAYKAGKALADSVSTPAMAGIIEGIRSADNARLRMEGAKKALSESKHVTVVASETANWKIEDAYTVTQQMMARQPKIRLLFAANDMMALGAIRYLRETGRKDVLVAGYDANGQALEEIQGGHMLATVDQQAAEQGYQGIALALKLIRGETVAPITLIDTKLISSNSK</sequence>
<gene>
    <name evidence="6" type="ORF">EXZ61_00615</name>
</gene>
<organism evidence="6 7">
    <name type="scientific">Rhodoferax aquaticus</name>
    <dbReference type="NCBI Taxonomy" id="2527691"/>
    <lineage>
        <taxon>Bacteria</taxon>
        <taxon>Pseudomonadati</taxon>
        <taxon>Pseudomonadota</taxon>
        <taxon>Betaproteobacteria</taxon>
        <taxon>Burkholderiales</taxon>
        <taxon>Comamonadaceae</taxon>
        <taxon>Rhodoferax</taxon>
    </lineage>
</organism>
<dbReference type="InterPro" id="IPR025997">
    <property type="entry name" value="SBP_2_dom"/>
</dbReference>
<evidence type="ECO:0000256" key="2">
    <source>
        <dbReference type="ARBA" id="ARBA00007639"/>
    </source>
</evidence>
<dbReference type="GO" id="GO:0030246">
    <property type="term" value="F:carbohydrate binding"/>
    <property type="evidence" value="ECO:0007669"/>
    <property type="project" value="UniProtKB-ARBA"/>
</dbReference>
<dbReference type="Gene3D" id="3.40.50.2300">
    <property type="match status" value="2"/>
</dbReference>
<evidence type="ECO:0000313" key="7">
    <source>
        <dbReference type="Proteomes" id="UP000317365"/>
    </source>
</evidence>
<feature type="chain" id="PRO_5022112106" evidence="4">
    <location>
        <begin position="18"/>
        <end position="329"/>
    </location>
</feature>
<dbReference type="KEGG" id="rhg:EXZ61_00615"/>
<dbReference type="InterPro" id="IPR028082">
    <property type="entry name" value="Peripla_BP_I"/>
</dbReference>
<dbReference type="EMBL" id="CP036282">
    <property type="protein sequence ID" value="QDL52796.1"/>
    <property type="molecule type" value="Genomic_DNA"/>
</dbReference>
<evidence type="ECO:0000313" key="6">
    <source>
        <dbReference type="EMBL" id="QDL52796.1"/>
    </source>
</evidence>
<keyword evidence="7" id="KW-1185">Reference proteome</keyword>
<dbReference type="GO" id="GO:0030313">
    <property type="term" value="C:cell envelope"/>
    <property type="evidence" value="ECO:0007669"/>
    <property type="project" value="UniProtKB-SubCell"/>
</dbReference>
<reference evidence="7" key="1">
    <citation type="submission" date="2019-02" db="EMBL/GenBank/DDBJ databases">
        <title>Complete genome sequence of Rhodoferax sp. Gr-4.</title>
        <authorList>
            <person name="Jin L."/>
        </authorList>
    </citation>
    <scope>NUCLEOTIDE SEQUENCE [LARGE SCALE GENOMIC DNA]</scope>
    <source>
        <strain evidence="7">Gr-4</strain>
    </source>
</reference>
<feature type="signal peptide" evidence="4">
    <location>
        <begin position="1"/>
        <end position="17"/>
    </location>
</feature>
<dbReference type="PANTHER" id="PTHR46847:SF1">
    <property type="entry name" value="D-ALLOSE-BINDING PERIPLASMIC PROTEIN-RELATED"/>
    <property type="match status" value="1"/>
</dbReference>
<dbReference type="SUPFAM" id="SSF53822">
    <property type="entry name" value="Periplasmic binding protein-like I"/>
    <property type="match status" value="1"/>
</dbReference>
<evidence type="ECO:0000256" key="3">
    <source>
        <dbReference type="ARBA" id="ARBA00022729"/>
    </source>
</evidence>
<comment type="similarity">
    <text evidence="2">Belongs to the bacterial solute-binding protein 2 family.</text>
</comment>
<reference evidence="7" key="2">
    <citation type="journal article" date="2020" name="Int. J. Syst. Evol. Microbiol.">
        <title>Genomic insights into a novel species Rhodoferax aquaticus sp. nov., isolated from freshwater.</title>
        <authorList>
            <person name="Li T."/>
            <person name="Zhuo Y."/>
            <person name="Jin C.Z."/>
            <person name="Wu X."/>
            <person name="Ko S.R."/>
            <person name="Jin F.J."/>
            <person name="Ahn C.Y."/>
            <person name="Oh H.M."/>
            <person name="Lee H.G."/>
            <person name="Jin L."/>
        </authorList>
    </citation>
    <scope>NUCLEOTIDE SEQUENCE [LARGE SCALE GENOMIC DNA]</scope>
    <source>
        <strain evidence="7">Gr-4</strain>
    </source>
</reference>